<reference evidence="2 3" key="1">
    <citation type="submission" date="2017-09" db="EMBL/GenBank/DDBJ databases">
        <title>The Catabolism of 3,6-Dichlorosalicylic acid is Initiated by the Cytochrome P450 Monooxygenase DsmABC in Rhizorhabdus dicambivorans Ndbn-20.</title>
        <authorList>
            <person name="Na L."/>
        </authorList>
    </citation>
    <scope>NUCLEOTIDE SEQUENCE [LARGE SCALE GENOMIC DNA]</scope>
    <source>
        <strain evidence="2 3">Ndbn-20m</strain>
    </source>
</reference>
<sequence>MVEKAYGWVDGATLEEHSRRKHRILREYFTQYLKVRLGHPQQTKFRFAIVDGFAGAGTYKCGSPGSPLIFVDVLRSTLNEVNIRRAAEGLALVEIECLLILNDGERDAVELLKQNMAPALALARQECSKLHIRTQYLNGLFEAVYPQIETTLSNEGYTNVVFNLDQCGHSHVQLTTIMAIMRSRRSVEIFYTFMIEALLAFLRKQNPALLARQLSYLSLSPNDLIALEGAMSRKEWLGVAERIVFEALGNSAPYVSPFSIHNPNGWRYWFVHFANSYRARQVYNDILHNNASQQAHYGRPGLHMLSYDPRDEGSLYLFDEIGRQQAKDQLMEDVPRLISKAGDARGVLEFYEDIYNLTPAHTHDIHAALIDNPDIEVITKYGGARRKANAINVNDTIKLKPQRSFYQLF</sequence>
<dbReference type="InterPro" id="IPR054339">
    <property type="entry name" value="GMT_wHTH"/>
</dbReference>
<name>A0A2A4FW77_9SPHN</name>
<feature type="domain" description="GMT-like wHTH" evidence="1">
    <location>
        <begin position="307"/>
        <end position="382"/>
    </location>
</feature>
<dbReference type="EMBL" id="NWUF01000010">
    <property type="protein sequence ID" value="PCE41985.1"/>
    <property type="molecule type" value="Genomic_DNA"/>
</dbReference>
<evidence type="ECO:0000313" key="3">
    <source>
        <dbReference type="Proteomes" id="UP000218934"/>
    </source>
</evidence>
<gene>
    <name evidence="2" type="ORF">COO09_11700</name>
</gene>
<accession>A0A2A4FW77</accession>
<dbReference type="InterPro" id="IPR031009">
    <property type="entry name" value="Tcm_partner"/>
</dbReference>
<dbReference type="RefSeq" id="WP_066962664.1">
    <property type="nucleotide sequence ID" value="NZ_CP023449.1"/>
</dbReference>
<proteinExistence type="predicted"/>
<evidence type="ECO:0000313" key="2">
    <source>
        <dbReference type="EMBL" id="PCE41985.1"/>
    </source>
</evidence>
<dbReference type="KEGG" id="rdi:CMV14_18000"/>
<comment type="caution">
    <text evidence="2">The sequence shown here is derived from an EMBL/GenBank/DDBJ whole genome shotgun (WGS) entry which is preliminary data.</text>
</comment>
<dbReference type="NCBIfam" id="TIGR04474">
    <property type="entry name" value="tcm_partner"/>
    <property type="match status" value="1"/>
</dbReference>
<dbReference type="AlphaFoldDB" id="A0A2A4FW77"/>
<protein>
    <recommendedName>
        <fullName evidence="1">GMT-like wHTH domain-containing protein</fullName>
    </recommendedName>
</protein>
<organism evidence="2 3">
    <name type="scientific">Rhizorhabdus dicambivorans</name>
    <dbReference type="NCBI Taxonomy" id="1850238"/>
    <lineage>
        <taxon>Bacteria</taxon>
        <taxon>Pseudomonadati</taxon>
        <taxon>Pseudomonadota</taxon>
        <taxon>Alphaproteobacteria</taxon>
        <taxon>Sphingomonadales</taxon>
        <taxon>Sphingomonadaceae</taxon>
        <taxon>Rhizorhabdus</taxon>
    </lineage>
</organism>
<dbReference type="Pfam" id="PF22560">
    <property type="entry name" value="GMT-wHTH"/>
    <property type="match status" value="1"/>
</dbReference>
<keyword evidence="3" id="KW-1185">Reference proteome</keyword>
<dbReference type="Proteomes" id="UP000218934">
    <property type="component" value="Unassembled WGS sequence"/>
</dbReference>
<dbReference type="OrthoDB" id="275124at2"/>
<evidence type="ECO:0000259" key="1">
    <source>
        <dbReference type="Pfam" id="PF22560"/>
    </source>
</evidence>